<keyword evidence="3" id="KW-1003">Cell membrane</keyword>
<gene>
    <name evidence="9" type="ORF">AJ81_08875</name>
</gene>
<dbReference type="KEGG" id="phy:AJ81_08875"/>
<dbReference type="CDD" id="cd06261">
    <property type="entry name" value="TM_PBP2"/>
    <property type="match status" value="1"/>
</dbReference>
<organism evidence="9 10">
    <name type="scientific">Pseudothermotoga hypogea DSM 11164 = NBRC 106472</name>
    <dbReference type="NCBI Taxonomy" id="1123384"/>
    <lineage>
        <taxon>Bacteria</taxon>
        <taxon>Thermotogati</taxon>
        <taxon>Thermotogota</taxon>
        <taxon>Thermotogae</taxon>
        <taxon>Thermotogales</taxon>
        <taxon>Thermotogaceae</taxon>
        <taxon>Pseudothermotoga</taxon>
    </lineage>
</organism>
<dbReference type="Pfam" id="PF00528">
    <property type="entry name" value="BPD_transp_1"/>
    <property type="match status" value="1"/>
</dbReference>
<feature type="transmembrane region" description="Helical" evidence="7">
    <location>
        <begin position="109"/>
        <end position="131"/>
    </location>
</feature>
<evidence type="ECO:0000256" key="3">
    <source>
        <dbReference type="ARBA" id="ARBA00022475"/>
    </source>
</evidence>
<dbReference type="OrthoDB" id="44350at2"/>
<dbReference type="PaxDb" id="1123384-AJ81_08875"/>
<comment type="similarity">
    <text evidence="7">Belongs to the binding-protein-dependent transport system permease family.</text>
</comment>
<keyword evidence="2 7" id="KW-0813">Transport</keyword>
<dbReference type="EMBL" id="CP007141">
    <property type="protein sequence ID" value="AJC74267.1"/>
    <property type="molecule type" value="Genomic_DNA"/>
</dbReference>
<feature type="transmembrane region" description="Helical" evidence="7">
    <location>
        <begin position="191"/>
        <end position="216"/>
    </location>
</feature>
<dbReference type="RefSeq" id="WP_031502287.1">
    <property type="nucleotide sequence ID" value="NC_022795.1"/>
</dbReference>
<dbReference type="PANTHER" id="PTHR43386:SF1">
    <property type="entry name" value="D,D-DIPEPTIDE TRANSPORT SYSTEM PERMEASE PROTEIN DDPC-RELATED"/>
    <property type="match status" value="1"/>
</dbReference>
<keyword evidence="10" id="KW-1185">Reference proteome</keyword>
<evidence type="ECO:0000313" key="9">
    <source>
        <dbReference type="EMBL" id="AJC74267.1"/>
    </source>
</evidence>
<dbReference type="STRING" id="1123384.AJ81_08875"/>
<dbReference type="PATRIC" id="fig|1123384.7.peg.1781"/>
<dbReference type="InterPro" id="IPR025966">
    <property type="entry name" value="OppC_N"/>
</dbReference>
<comment type="subcellular location">
    <subcellularLocation>
        <location evidence="1 7">Cell membrane</location>
        <topology evidence="1 7">Multi-pass membrane protein</topology>
    </subcellularLocation>
</comment>
<protein>
    <submittedName>
        <fullName evidence="9">ABC transporter permease</fullName>
    </submittedName>
</protein>
<sequence length="275" mass="29517">MNRTLKKFLKRPLNLVSLSLIVLFLIVAILPSTFAPHSPYAMDYDAILEGPSLKHPFGTDQFGRDIFSRCVHGLQKSVVIAFSAILFASFVGTILGLTAGYYGGIWDLLIMRLCDGLFAFPSLILALFIVALFGSNLVNLIVAIGVVYVPIFARTVRGAALSVKETLFVKASKAIGKSDLKIMLTDVLPNLSSVLIVTFTTNLSTAFLTEASLGFLGLSVPPPEPTLGGLVSQGTAFLLSAPWISLFPGFVIALVVFALNVLGDGLRDVLDPRNK</sequence>
<feature type="transmembrane region" description="Helical" evidence="7">
    <location>
        <begin position="236"/>
        <end position="263"/>
    </location>
</feature>
<dbReference type="PANTHER" id="PTHR43386">
    <property type="entry name" value="OLIGOPEPTIDE TRANSPORT SYSTEM PERMEASE PROTEIN APPC"/>
    <property type="match status" value="1"/>
</dbReference>
<evidence type="ECO:0000256" key="2">
    <source>
        <dbReference type="ARBA" id="ARBA00022448"/>
    </source>
</evidence>
<keyword evidence="6 7" id="KW-0472">Membrane</keyword>
<feature type="domain" description="ABC transmembrane type-1" evidence="8">
    <location>
        <begin position="74"/>
        <end position="263"/>
    </location>
</feature>
<dbReference type="Pfam" id="PF12911">
    <property type="entry name" value="OppC_N"/>
    <property type="match status" value="1"/>
</dbReference>
<dbReference type="InterPro" id="IPR050366">
    <property type="entry name" value="BP-dependent_transpt_permease"/>
</dbReference>
<keyword evidence="4 7" id="KW-0812">Transmembrane</keyword>
<evidence type="ECO:0000256" key="6">
    <source>
        <dbReference type="ARBA" id="ARBA00023136"/>
    </source>
</evidence>
<feature type="transmembrane region" description="Helical" evidence="7">
    <location>
        <begin position="137"/>
        <end position="156"/>
    </location>
</feature>
<dbReference type="Gene3D" id="1.10.3720.10">
    <property type="entry name" value="MetI-like"/>
    <property type="match status" value="1"/>
</dbReference>
<dbReference type="SUPFAM" id="SSF161098">
    <property type="entry name" value="MetI-like"/>
    <property type="match status" value="1"/>
</dbReference>
<reference evidence="9 10" key="1">
    <citation type="submission" date="2014-01" db="EMBL/GenBank/DDBJ databases">
        <title>Genome sequencing of Thermotog hypogea.</title>
        <authorList>
            <person name="Zhang X."/>
            <person name="Alvare G."/>
            <person name="Fristensky B."/>
            <person name="Chen L."/>
            <person name="Suen T."/>
            <person name="Chen Q."/>
            <person name="Ma K."/>
        </authorList>
    </citation>
    <scope>NUCLEOTIDE SEQUENCE [LARGE SCALE GENOMIC DNA]</scope>
    <source>
        <strain evidence="9 10">DSM 11164</strain>
    </source>
</reference>
<proteinExistence type="inferred from homology"/>
<accession>A0A0X1KSH0</accession>
<evidence type="ECO:0000256" key="4">
    <source>
        <dbReference type="ARBA" id="ARBA00022692"/>
    </source>
</evidence>
<feature type="transmembrane region" description="Helical" evidence="7">
    <location>
        <begin position="12"/>
        <end position="34"/>
    </location>
</feature>
<dbReference type="Proteomes" id="UP000077469">
    <property type="component" value="Chromosome"/>
</dbReference>
<dbReference type="PROSITE" id="PS50928">
    <property type="entry name" value="ABC_TM1"/>
    <property type="match status" value="1"/>
</dbReference>
<dbReference type="InterPro" id="IPR000515">
    <property type="entry name" value="MetI-like"/>
</dbReference>
<feature type="transmembrane region" description="Helical" evidence="7">
    <location>
        <begin position="78"/>
        <end position="102"/>
    </location>
</feature>
<evidence type="ECO:0000259" key="8">
    <source>
        <dbReference type="PROSITE" id="PS50928"/>
    </source>
</evidence>
<dbReference type="GO" id="GO:0005886">
    <property type="term" value="C:plasma membrane"/>
    <property type="evidence" value="ECO:0007669"/>
    <property type="project" value="UniProtKB-SubCell"/>
</dbReference>
<dbReference type="GO" id="GO:0055085">
    <property type="term" value="P:transmembrane transport"/>
    <property type="evidence" value="ECO:0007669"/>
    <property type="project" value="InterPro"/>
</dbReference>
<evidence type="ECO:0000256" key="1">
    <source>
        <dbReference type="ARBA" id="ARBA00004651"/>
    </source>
</evidence>
<dbReference type="AlphaFoldDB" id="A0A0X1KSH0"/>
<dbReference type="InterPro" id="IPR035906">
    <property type="entry name" value="MetI-like_sf"/>
</dbReference>
<keyword evidence="5 7" id="KW-1133">Transmembrane helix</keyword>
<evidence type="ECO:0000256" key="5">
    <source>
        <dbReference type="ARBA" id="ARBA00022989"/>
    </source>
</evidence>
<evidence type="ECO:0000313" key="10">
    <source>
        <dbReference type="Proteomes" id="UP000077469"/>
    </source>
</evidence>
<name>A0A0X1KSH0_9THEM</name>
<evidence type="ECO:0000256" key="7">
    <source>
        <dbReference type="RuleBase" id="RU363032"/>
    </source>
</evidence>